<dbReference type="Proteomes" id="UP000765509">
    <property type="component" value="Unassembled WGS sequence"/>
</dbReference>
<evidence type="ECO:0000313" key="2">
    <source>
        <dbReference type="Proteomes" id="UP000765509"/>
    </source>
</evidence>
<protein>
    <submittedName>
        <fullName evidence="1">Uncharacterized protein</fullName>
    </submittedName>
</protein>
<evidence type="ECO:0000313" key="1">
    <source>
        <dbReference type="EMBL" id="MBW0465980.1"/>
    </source>
</evidence>
<sequence>MVYLQKEFYDNLQSESNKGSGLKNEEQENLPDLLEIKCPCFECMRKILDERANFRDFDVYENGTHQIYSSVDSLHFNEIDDYQYCSPCSTSAIEMGDPGEDDSEYGLNHITSTYSRSDHVIWMSSSSPINTHKRKRGFQETSDSIFPEPVKVSKMIKIILDSINNVVHSQDLLLLKHLEYQREEDKNDE</sequence>
<dbReference type="OrthoDB" id="2507728at2759"/>
<gene>
    <name evidence="1" type="ORF">O181_005695</name>
</gene>
<accession>A0A9Q3BIV9</accession>
<proteinExistence type="predicted"/>
<organism evidence="1 2">
    <name type="scientific">Austropuccinia psidii MF-1</name>
    <dbReference type="NCBI Taxonomy" id="1389203"/>
    <lineage>
        <taxon>Eukaryota</taxon>
        <taxon>Fungi</taxon>
        <taxon>Dikarya</taxon>
        <taxon>Basidiomycota</taxon>
        <taxon>Pucciniomycotina</taxon>
        <taxon>Pucciniomycetes</taxon>
        <taxon>Pucciniales</taxon>
        <taxon>Sphaerophragmiaceae</taxon>
        <taxon>Austropuccinia</taxon>
    </lineage>
</organism>
<dbReference type="EMBL" id="AVOT02001179">
    <property type="protein sequence ID" value="MBW0465980.1"/>
    <property type="molecule type" value="Genomic_DNA"/>
</dbReference>
<name>A0A9Q3BIV9_9BASI</name>
<dbReference type="AlphaFoldDB" id="A0A9Q3BIV9"/>
<keyword evidence="2" id="KW-1185">Reference proteome</keyword>
<reference evidence="1" key="1">
    <citation type="submission" date="2021-03" db="EMBL/GenBank/DDBJ databases">
        <title>Draft genome sequence of rust myrtle Austropuccinia psidii MF-1, a brazilian biotype.</title>
        <authorList>
            <person name="Quecine M.C."/>
            <person name="Pachon D.M.R."/>
            <person name="Bonatelli M.L."/>
            <person name="Correr F.H."/>
            <person name="Franceschini L.M."/>
            <person name="Leite T.F."/>
            <person name="Margarido G.R.A."/>
            <person name="Almeida C.A."/>
            <person name="Ferrarezi J.A."/>
            <person name="Labate C.A."/>
        </authorList>
    </citation>
    <scope>NUCLEOTIDE SEQUENCE</scope>
    <source>
        <strain evidence="1">MF-1</strain>
    </source>
</reference>
<comment type="caution">
    <text evidence="1">The sequence shown here is derived from an EMBL/GenBank/DDBJ whole genome shotgun (WGS) entry which is preliminary data.</text>
</comment>